<dbReference type="InterPro" id="IPR019775">
    <property type="entry name" value="WD40_repeat_CS"/>
</dbReference>
<dbReference type="PANTHER" id="PTHR19848">
    <property type="entry name" value="WD40 REPEAT PROTEIN"/>
    <property type="match status" value="1"/>
</dbReference>
<keyword evidence="5" id="KW-1185">Reference proteome</keyword>
<dbReference type="AlphaFoldDB" id="A0A210Q386"/>
<dbReference type="EMBL" id="NEDP02005162">
    <property type="protein sequence ID" value="OWF43129.1"/>
    <property type="molecule type" value="Genomic_DNA"/>
</dbReference>
<dbReference type="PROSITE" id="PS50082">
    <property type="entry name" value="WD_REPEATS_2"/>
    <property type="match status" value="2"/>
</dbReference>
<keyword evidence="2" id="KW-0677">Repeat</keyword>
<dbReference type="InterPro" id="IPR020472">
    <property type="entry name" value="WD40_PAC1"/>
</dbReference>
<gene>
    <name evidence="4" type="ORF">KP79_PYT24929</name>
</gene>
<dbReference type="PROSITE" id="PS00678">
    <property type="entry name" value="WD_REPEATS_1"/>
    <property type="match status" value="1"/>
</dbReference>
<evidence type="ECO:0000256" key="3">
    <source>
        <dbReference type="PROSITE-ProRule" id="PRU00221"/>
    </source>
</evidence>
<feature type="repeat" description="WD" evidence="3">
    <location>
        <begin position="285"/>
        <end position="326"/>
    </location>
</feature>
<evidence type="ECO:0000256" key="1">
    <source>
        <dbReference type="ARBA" id="ARBA00022574"/>
    </source>
</evidence>
<dbReference type="Proteomes" id="UP000242188">
    <property type="component" value="Unassembled WGS sequence"/>
</dbReference>
<name>A0A210Q386_MIZYE</name>
<dbReference type="InterPro" id="IPR001680">
    <property type="entry name" value="WD40_rpt"/>
</dbReference>
<dbReference type="SUPFAM" id="SSF50998">
    <property type="entry name" value="Quinoprotein alcohol dehydrogenase-like"/>
    <property type="match status" value="1"/>
</dbReference>
<keyword evidence="1 3" id="KW-0853">WD repeat</keyword>
<dbReference type="InterPro" id="IPR011047">
    <property type="entry name" value="Quinoprotein_ADH-like_sf"/>
</dbReference>
<dbReference type="Pfam" id="PF23869">
    <property type="entry name" value="Beta-prop_WDR75_1st"/>
    <property type="match status" value="1"/>
</dbReference>
<evidence type="ECO:0000313" key="4">
    <source>
        <dbReference type="EMBL" id="OWF43129.1"/>
    </source>
</evidence>
<reference evidence="4 5" key="1">
    <citation type="journal article" date="2017" name="Nat. Ecol. Evol.">
        <title>Scallop genome provides insights into evolution of bilaterian karyotype and development.</title>
        <authorList>
            <person name="Wang S."/>
            <person name="Zhang J."/>
            <person name="Jiao W."/>
            <person name="Li J."/>
            <person name="Xun X."/>
            <person name="Sun Y."/>
            <person name="Guo X."/>
            <person name="Huan P."/>
            <person name="Dong B."/>
            <person name="Zhang L."/>
            <person name="Hu X."/>
            <person name="Sun X."/>
            <person name="Wang J."/>
            <person name="Zhao C."/>
            <person name="Wang Y."/>
            <person name="Wang D."/>
            <person name="Huang X."/>
            <person name="Wang R."/>
            <person name="Lv J."/>
            <person name="Li Y."/>
            <person name="Zhang Z."/>
            <person name="Liu B."/>
            <person name="Lu W."/>
            <person name="Hui Y."/>
            <person name="Liang J."/>
            <person name="Zhou Z."/>
            <person name="Hou R."/>
            <person name="Li X."/>
            <person name="Liu Y."/>
            <person name="Li H."/>
            <person name="Ning X."/>
            <person name="Lin Y."/>
            <person name="Zhao L."/>
            <person name="Xing Q."/>
            <person name="Dou J."/>
            <person name="Li Y."/>
            <person name="Mao J."/>
            <person name="Guo H."/>
            <person name="Dou H."/>
            <person name="Li T."/>
            <person name="Mu C."/>
            <person name="Jiang W."/>
            <person name="Fu Q."/>
            <person name="Fu X."/>
            <person name="Miao Y."/>
            <person name="Liu J."/>
            <person name="Yu Q."/>
            <person name="Li R."/>
            <person name="Liao H."/>
            <person name="Li X."/>
            <person name="Kong Y."/>
            <person name="Jiang Z."/>
            <person name="Chourrout D."/>
            <person name="Li R."/>
            <person name="Bao Z."/>
        </authorList>
    </citation>
    <scope>NUCLEOTIDE SEQUENCE [LARGE SCALE GENOMIC DNA]</scope>
    <source>
        <strain evidence="4 5">PY_sf001</strain>
    </source>
</reference>
<sequence>MDCPTVSQVQNVRTVMMNQGGQHMVSYGSTSSGAVTPGAAGDEVRVDCCFMTGDGASVVTGSSLGPPQVWDMQTGELLRIMKGDTVGSTNLHLACNDRLLVGAVHADLIINEFSTRKGVTNKKLQIWDFVTGKPLEMGKEETCSALCVMSDPDKVVFARSEQFGNATNIIVWDLLGNQPIKEMRYDAPVGNNDYISYLALSQNDRYCVAGFTNTFDNYAEFVTFDVTLTSINITEPNLLRLDANPDCTVILPRDEAVTGLRNGDLVIWSLRTGQSSRQLLSGSGAHAHSREIKALAISEDSRYLVSASADGTLKVWDMTSERQIHTLSGHGDEVWCVAISPDNDIVVSGSRDGSIRLWRLKNGSEICTFTTGVDVFYVTMSHDKGTIVALGDKFGARKLIMLQVVRTKIRRQISS</sequence>
<dbReference type="PROSITE" id="PS50294">
    <property type="entry name" value="WD_REPEATS_REGION"/>
    <property type="match status" value="2"/>
</dbReference>
<proteinExistence type="predicted"/>
<dbReference type="PRINTS" id="PR00320">
    <property type="entry name" value="GPROTEINBRPT"/>
</dbReference>
<dbReference type="Gene3D" id="2.130.10.10">
    <property type="entry name" value="YVTN repeat-like/Quinoprotein amine dehydrogenase"/>
    <property type="match status" value="2"/>
</dbReference>
<evidence type="ECO:0000256" key="2">
    <source>
        <dbReference type="ARBA" id="ARBA00022737"/>
    </source>
</evidence>
<evidence type="ECO:0000313" key="5">
    <source>
        <dbReference type="Proteomes" id="UP000242188"/>
    </source>
</evidence>
<comment type="caution">
    <text evidence="4">The sequence shown here is derived from an EMBL/GenBank/DDBJ whole genome shotgun (WGS) entry which is preliminary data.</text>
</comment>
<dbReference type="SMART" id="SM00320">
    <property type="entry name" value="WD40"/>
    <property type="match status" value="2"/>
</dbReference>
<feature type="repeat" description="WD" evidence="3">
    <location>
        <begin position="327"/>
        <end position="368"/>
    </location>
</feature>
<accession>A0A210Q386</accession>
<dbReference type="PANTHER" id="PTHR19848:SF8">
    <property type="entry name" value="F-BOX AND WD REPEAT DOMAIN CONTAINING 7"/>
    <property type="match status" value="1"/>
</dbReference>
<protein>
    <submittedName>
        <fullName evidence="4">WD repeat-containing protein 5B</fullName>
    </submittedName>
</protein>
<organism evidence="4 5">
    <name type="scientific">Mizuhopecten yessoensis</name>
    <name type="common">Japanese scallop</name>
    <name type="synonym">Patinopecten yessoensis</name>
    <dbReference type="NCBI Taxonomy" id="6573"/>
    <lineage>
        <taxon>Eukaryota</taxon>
        <taxon>Metazoa</taxon>
        <taxon>Spiralia</taxon>
        <taxon>Lophotrochozoa</taxon>
        <taxon>Mollusca</taxon>
        <taxon>Bivalvia</taxon>
        <taxon>Autobranchia</taxon>
        <taxon>Pteriomorphia</taxon>
        <taxon>Pectinida</taxon>
        <taxon>Pectinoidea</taxon>
        <taxon>Pectinidae</taxon>
        <taxon>Mizuhopecten</taxon>
    </lineage>
</organism>
<dbReference type="OrthoDB" id="6275838at2759"/>
<dbReference type="InterPro" id="IPR015943">
    <property type="entry name" value="WD40/YVTN_repeat-like_dom_sf"/>
</dbReference>
<dbReference type="STRING" id="6573.A0A210Q386"/>